<dbReference type="EMBL" id="BMVO01000035">
    <property type="protein sequence ID" value="GHB29853.1"/>
    <property type="molecule type" value="Genomic_DNA"/>
</dbReference>
<evidence type="ECO:0000313" key="1">
    <source>
        <dbReference type="EMBL" id="GHB29853.1"/>
    </source>
</evidence>
<dbReference type="Proteomes" id="UP000599437">
    <property type="component" value="Unassembled WGS sequence"/>
</dbReference>
<sequence length="202" mass="23095">MVVTRQRPLSTGQLIFSRTAVPADILPVMGGLDDEIRAARARADTWARSDQQKAERERSEADEVQQLLVEAVERLRPYGSEVLVQVKPALFRGEYAANGQRYRRITQQRCWKLVRMSGRRQDEDGNREDDWMESPVLLLEDGTAGRFWLDNDMTPQREGEYVSSHAPDPLMKQTFLDTANTALPALVKRYLGEAVVRYERTG</sequence>
<proteinExistence type="predicted"/>
<name>A0ABQ3EA44_9ACTN</name>
<evidence type="ECO:0000313" key="2">
    <source>
        <dbReference type="Proteomes" id="UP000599437"/>
    </source>
</evidence>
<organism evidence="1 2">
    <name type="scientific">Streptomyces chryseus</name>
    <dbReference type="NCBI Taxonomy" id="68186"/>
    <lineage>
        <taxon>Bacteria</taxon>
        <taxon>Bacillati</taxon>
        <taxon>Actinomycetota</taxon>
        <taxon>Actinomycetes</taxon>
        <taxon>Kitasatosporales</taxon>
        <taxon>Streptomycetaceae</taxon>
        <taxon>Streptomyces</taxon>
    </lineage>
</organism>
<comment type="caution">
    <text evidence="1">The sequence shown here is derived from an EMBL/GenBank/DDBJ whole genome shotgun (WGS) entry which is preliminary data.</text>
</comment>
<keyword evidence="2" id="KW-1185">Reference proteome</keyword>
<reference evidence="2" key="1">
    <citation type="journal article" date="2019" name="Int. J. Syst. Evol. Microbiol.">
        <title>The Global Catalogue of Microorganisms (GCM) 10K type strain sequencing project: providing services to taxonomists for standard genome sequencing and annotation.</title>
        <authorList>
            <consortium name="The Broad Institute Genomics Platform"/>
            <consortium name="The Broad Institute Genome Sequencing Center for Infectious Disease"/>
            <person name="Wu L."/>
            <person name="Ma J."/>
        </authorList>
    </citation>
    <scope>NUCLEOTIDE SEQUENCE [LARGE SCALE GENOMIC DNA]</scope>
    <source>
        <strain evidence="2">JCM 4737</strain>
    </source>
</reference>
<protein>
    <submittedName>
        <fullName evidence="1">Uncharacterized protein</fullName>
    </submittedName>
</protein>
<accession>A0ABQ3EA44</accession>
<gene>
    <name evidence="1" type="ORF">GCM10010346_61740</name>
</gene>